<feature type="active site" evidence="8">
    <location>
        <position position="249"/>
    </location>
</feature>
<dbReference type="EC" id="3.4.24.-" evidence="10"/>
<dbReference type="GO" id="GO:0006508">
    <property type="term" value="P:proteolysis"/>
    <property type="evidence" value="ECO:0007669"/>
    <property type="project" value="UniProtKB-KW"/>
</dbReference>
<evidence type="ECO:0000256" key="9">
    <source>
        <dbReference type="PIRSR" id="PIRSR601577-2"/>
    </source>
</evidence>
<dbReference type="Proteomes" id="UP001487740">
    <property type="component" value="Unassembled WGS sequence"/>
</dbReference>
<protein>
    <recommendedName>
        <fullName evidence="7 10">Leishmanolysin-like peptidase</fullName>
        <ecNumber evidence="10">3.4.24.-</ecNumber>
    </recommendedName>
</protein>
<evidence type="ECO:0000256" key="5">
    <source>
        <dbReference type="ARBA" id="ARBA00022833"/>
    </source>
</evidence>
<dbReference type="SUPFAM" id="SSF55486">
    <property type="entry name" value="Metalloproteases ('zincins'), catalytic domain"/>
    <property type="match status" value="1"/>
</dbReference>
<evidence type="ECO:0000256" key="2">
    <source>
        <dbReference type="ARBA" id="ARBA00022670"/>
    </source>
</evidence>
<evidence type="ECO:0000256" key="8">
    <source>
        <dbReference type="PIRSR" id="PIRSR601577-1"/>
    </source>
</evidence>
<keyword evidence="2 10" id="KW-0645">Protease</keyword>
<feature type="signal peptide" evidence="10">
    <location>
        <begin position="1"/>
        <end position="35"/>
    </location>
</feature>
<evidence type="ECO:0000256" key="7">
    <source>
        <dbReference type="ARBA" id="ARBA00039717"/>
    </source>
</evidence>
<feature type="binding site" evidence="9">
    <location>
        <position position="354"/>
    </location>
    <ligand>
        <name>Zn(2+)</name>
        <dbReference type="ChEBI" id="CHEBI:29105"/>
        <note>catalytic</note>
    </ligand>
</feature>
<gene>
    <name evidence="12" type="ORF">O3P69_016217</name>
</gene>
<dbReference type="InterPro" id="IPR001577">
    <property type="entry name" value="Peptidase_M8"/>
</dbReference>
<dbReference type="GO" id="GO:0004222">
    <property type="term" value="F:metalloendopeptidase activity"/>
    <property type="evidence" value="ECO:0007669"/>
    <property type="project" value="UniProtKB-UniRule"/>
</dbReference>
<evidence type="ECO:0000256" key="3">
    <source>
        <dbReference type="ARBA" id="ARBA00022723"/>
    </source>
</evidence>
<evidence type="ECO:0000313" key="12">
    <source>
        <dbReference type="EMBL" id="KAK8373996.1"/>
    </source>
</evidence>
<dbReference type="GO" id="GO:0007155">
    <property type="term" value="P:cell adhesion"/>
    <property type="evidence" value="ECO:0007669"/>
    <property type="project" value="InterPro"/>
</dbReference>
<feature type="compositionally biased region" description="Basic residues" evidence="11">
    <location>
        <begin position="579"/>
        <end position="589"/>
    </location>
</feature>
<feature type="binding site" evidence="9">
    <location>
        <position position="252"/>
    </location>
    <ligand>
        <name>Zn(2+)</name>
        <dbReference type="ChEBI" id="CHEBI:29105"/>
        <note>catalytic</note>
    </ligand>
</feature>
<dbReference type="PANTHER" id="PTHR10942">
    <property type="entry name" value="LEISHMANOLYSIN-LIKE PEPTIDASE"/>
    <property type="match status" value="1"/>
</dbReference>
<keyword evidence="4 10" id="KW-0378">Hydrolase</keyword>
<evidence type="ECO:0000313" key="13">
    <source>
        <dbReference type="Proteomes" id="UP001487740"/>
    </source>
</evidence>
<comment type="cofactor">
    <cofactor evidence="9 10">
        <name>Zn(2+)</name>
        <dbReference type="ChEBI" id="CHEBI:29105"/>
    </cofactor>
    <text evidence="9 10">Binds 1 zinc ion per subunit.</text>
</comment>
<dbReference type="GO" id="GO:0046872">
    <property type="term" value="F:metal ion binding"/>
    <property type="evidence" value="ECO:0007669"/>
    <property type="project" value="UniProtKB-KW"/>
</dbReference>
<feature type="compositionally biased region" description="Basic and acidic residues" evidence="11">
    <location>
        <begin position="590"/>
        <end position="599"/>
    </location>
</feature>
<feature type="region of interest" description="Disordered" evidence="11">
    <location>
        <begin position="579"/>
        <end position="599"/>
    </location>
</feature>
<dbReference type="FunFam" id="3.10.170.20:FF:000007">
    <property type="entry name" value="Leishmanolysin-like peptidase"/>
    <property type="match status" value="1"/>
</dbReference>
<evidence type="ECO:0000256" key="4">
    <source>
        <dbReference type="ARBA" id="ARBA00022801"/>
    </source>
</evidence>
<evidence type="ECO:0000256" key="10">
    <source>
        <dbReference type="RuleBase" id="RU366077"/>
    </source>
</evidence>
<evidence type="ECO:0000256" key="1">
    <source>
        <dbReference type="ARBA" id="ARBA00005860"/>
    </source>
</evidence>
<proteinExistence type="inferred from homology"/>
<dbReference type="GO" id="GO:0005737">
    <property type="term" value="C:cytoplasm"/>
    <property type="evidence" value="ECO:0007669"/>
    <property type="project" value="TreeGrafter"/>
</dbReference>
<feature type="binding site" evidence="9">
    <location>
        <position position="248"/>
    </location>
    <ligand>
        <name>Zn(2+)</name>
        <dbReference type="ChEBI" id="CHEBI:29105"/>
        <note>catalytic</note>
    </ligand>
</feature>
<organism evidence="12 13">
    <name type="scientific">Scylla paramamosain</name>
    <name type="common">Mud crab</name>
    <dbReference type="NCBI Taxonomy" id="85552"/>
    <lineage>
        <taxon>Eukaryota</taxon>
        <taxon>Metazoa</taxon>
        <taxon>Ecdysozoa</taxon>
        <taxon>Arthropoda</taxon>
        <taxon>Crustacea</taxon>
        <taxon>Multicrustacea</taxon>
        <taxon>Malacostraca</taxon>
        <taxon>Eumalacostraca</taxon>
        <taxon>Eucarida</taxon>
        <taxon>Decapoda</taxon>
        <taxon>Pleocyemata</taxon>
        <taxon>Brachyura</taxon>
        <taxon>Eubrachyura</taxon>
        <taxon>Portunoidea</taxon>
        <taxon>Portunidae</taxon>
        <taxon>Portuninae</taxon>
        <taxon>Scylla</taxon>
    </lineage>
</organism>
<comment type="caution">
    <text evidence="12">The sequence shown here is derived from an EMBL/GenBank/DDBJ whole genome shotgun (WGS) entry which is preliminary data.</text>
</comment>
<dbReference type="Gene3D" id="3.90.132.10">
    <property type="entry name" value="Leishmanolysin , domain 2"/>
    <property type="match status" value="1"/>
</dbReference>
<keyword evidence="3 9" id="KW-0479">Metal-binding</keyword>
<evidence type="ECO:0000256" key="11">
    <source>
        <dbReference type="SAM" id="MobiDB-lite"/>
    </source>
</evidence>
<sequence length="599" mass="68727">MDLQCCHGRMTGRMCRSARGVCTCVFLLFLTHVVAQHTCRHVHPTPDEVILDVPLESPHLIRKRSLDQPLRIKLYYDESVYALSEEKYQLIHEVVMPTAVNYWEAALMVRKTENVIRLNRRCEKNQVFLLKGEPHPYCKSRCEDVTMCGEVQVPEEHLHACRVCNTLGDNCRVVAREVGEGIPNADFVFYISALETERCRRGHTVAYAAHCQQEAALDRPIAGHANLCPAAISTKAQELETLISTVKHEILHALGFSISLYAFYRDDQGRPLTNRTENGKPALNEALQARQWSDRVIQRVVRVDWQVRDGRSVKEMNMVVTPRVREEVRRHFDCPELEGAELEDQGHEGTALTHWEKRVFECLGLCALVAPKGSVSWMPLSVFWSAPIFPAVSGEPMGALKHYQNFGSIPHVSSSRVGFYGGSVALADYCPYIQEFTWKNNDVVIRGSHCQYSENNPDSEKNFALEAYTEESRCFNQQREWVERTCGHLRQWQHWGSGCYQYLCVDGRLHLTIANHTYTCYHAGQIINISIFHNGWLHEGAVVCPPCSELCEEQNMVCRKGRNPPQSAEYYRDELRDRSHHHHHYHPRVTQRDLPRDPI</sequence>
<name>A0AAW0SG03_SCYPA</name>
<dbReference type="Gene3D" id="3.10.170.20">
    <property type="match status" value="1"/>
</dbReference>
<keyword evidence="10" id="KW-0732">Signal</keyword>
<evidence type="ECO:0000256" key="6">
    <source>
        <dbReference type="ARBA" id="ARBA00023049"/>
    </source>
</evidence>
<dbReference type="AlphaFoldDB" id="A0AAW0SG03"/>
<accession>A0AAW0SG03</accession>
<feature type="chain" id="PRO_5043110334" description="Leishmanolysin-like peptidase" evidence="10">
    <location>
        <begin position="36"/>
        <end position="599"/>
    </location>
</feature>
<reference evidence="12 13" key="1">
    <citation type="submission" date="2023-03" db="EMBL/GenBank/DDBJ databases">
        <title>High-quality genome of Scylla paramamosain provides insights in environmental adaptation.</title>
        <authorList>
            <person name="Zhang L."/>
        </authorList>
    </citation>
    <scope>NUCLEOTIDE SEQUENCE [LARGE SCALE GENOMIC DNA]</scope>
    <source>
        <strain evidence="12">LZ_2023a</strain>
        <tissue evidence="12">Muscle</tissue>
    </source>
</reference>
<dbReference type="PANTHER" id="PTHR10942:SF0">
    <property type="entry name" value="LEISHMANOLYSIN-LIKE PEPTIDASE"/>
    <property type="match status" value="1"/>
</dbReference>
<dbReference type="GO" id="GO:0016020">
    <property type="term" value="C:membrane"/>
    <property type="evidence" value="ECO:0007669"/>
    <property type="project" value="InterPro"/>
</dbReference>
<keyword evidence="13" id="KW-1185">Reference proteome</keyword>
<keyword evidence="6 9" id="KW-0482">Metalloprotease</keyword>
<dbReference type="Pfam" id="PF01457">
    <property type="entry name" value="Peptidase_M8"/>
    <property type="match status" value="2"/>
</dbReference>
<keyword evidence="5 9" id="KW-0862">Zinc</keyword>
<comment type="similarity">
    <text evidence="1 10">Belongs to the peptidase M8 family.</text>
</comment>
<dbReference type="EMBL" id="JARAKH010000726">
    <property type="protein sequence ID" value="KAK8373996.1"/>
    <property type="molecule type" value="Genomic_DNA"/>
</dbReference>